<keyword evidence="13" id="KW-0963">Cytoplasm</keyword>
<dbReference type="NCBIfam" id="TIGR01205">
    <property type="entry name" value="D_ala_D_alaTIGR"/>
    <property type="match status" value="1"/>
</dbReference>
<dbReference type="SUPFAM" id="SSF52440">
    <property type="entry name" value="PreATP-grasp domain"/>
    <property type="match status" value="1"/>
</dbReference>
<evidence type="ECO:0000259" key="18">
    <source>
        <dbReference type="PROSITE" id="PS50975"/>
    </source>
</evidence>
<keyword evidence="4 16" id="KW-0479">Metal-binding</keyword>
<evidence type="ECO:0000256" key="9">
    <source>
        <dbReference type="ARBA" id="ARBA00022984"/>
    </source>
</evidence>
<evidence type="ECO:0000256" key="10">
    <source>
        <dbReference type="ARBA" id="ARBA00023211"/>
    </source>
</evidence>
<evidence type="ECO:0000256" key="1">
    <source>
        <dbReference type="ARBA" id="ARBA00001936"/>
    </source>
</evidence>
<evidence type="ECO:0000256" key="3">
    <source>
        <dbReference type="ARBA" id="ARBA00022598"/>
    </source>
</evidence>
<feature type="binding site" evidence="15">
    <location>
        <position position="140"/>
    </location>
    <ligand>
        <name>ATP</name>
        <dbReference type="ChEBI" id="CHEBI:30616"/>
    </ligand>
</feature>
<dbReference type="NCBIfam" id="NF002528">
    <property type="entry name" value="PRK01966.1-4"/>
    <property type="match status" value="1"/>
</dbReference>
<evidence type="ECO:0000256" key="4">
    <source>
        <dbReference type="ARBA" id="ARBA00022723"/>
    </source>
</evidence>
<evidence type="ECO:0000256" key="6">
    <source>
        <dbReference type="ARBA" id="ARBA00022840"/>
    </source>
</evidence>
<evidence type="ECO:0000256" key="2">
    <source>
        <dbReference type="ARBA" id="ARBA00010871"/>
    </source>
</evidence>
<evidence type="ECO:0000256" key="7">
    <source>
        <dbReference type="ARBA" id="ARBA00022842"/>
    </source>
</evidence>
<protein>
    <recommendedName>
        <fullName evidence="13">D-alanine--D-alanine ligase</fullName>
        <ecNumber evidence="13">6.3.2.4</ecNumber>
    </recommendedName>
    <alternativeName>
        <fullName evidence="13">D-Ala-D-Ala ligase</fullName>
    </alternativeName>
    <alternativeName>
        <fullName evidence="13">D-alanylalanine synthetase</fullName>
    </alternativeName>
</protein>
<dbReference type="Gene3D" id="3.40.50.20">
    <property type="match status" value="1"/>
</dbReference>
<dbReference type="PANTHER" id="PTHR23132">
    <property type="entry name" value="D-ALANINE--D-ALANINE LIGASE"/>
    <property type="match status" value="1"/>
</dbReference>
<evidence type="ECO:0000256" key="12">
    <source>
        <dbReference type="ARBA" id="ARBA00047614"/>
    </source>
</evidence>
<keyword evidence="3 13" id="KW-0436">Ligase</keyword>
<dbReference type="HAMAP" id="MF_00047">
    <property type="entry name" value="Dala_Dala_lig"/>
    <property type="match status" value="1"/>
</dbReference>
<dbReference type="Pfam" id="PF07478">
    <property type="entry name" value="Dala_Dala_lig_C"/>
    <property type="match status" value="1"/>
</dbReference>
<dbReference type="EC" id="6.3.2.4" evidence="13"/>
<accession>A0A165LQX3</accession>
<dbReference type="AlphaFoldDB" id="A0A165LQX3"/>
<evidence type="ECO:0000256" key="17">
    <source>
        <dbReference type="PROSITE-ProRule" id="PRU00409"/>
    </source>
</evidence>
<dbReference type="PROSITE" id="PS50975">
    <property type="entry name" value="ATP_GRASP"/>
    <property type="match status" value="1"/>
</dbReference>
<feature type="binding site" evidence="15">
    <location>
        <begin position="223"/>
        <end position="230"/>
    </location>
    <ligand>
        <name>ATP</name>
        <dbReference type="ChEBI" id="CHEBI:30616"/>
    </ligand>
</feature>
<feature type="binding site" evidence="15">
    <location>
        <begin position="185"/>
        <end position="187"/>
    </location>
    <ligand>
        <name>ATP</name>
        <dbReference type="ChEBI" id="CHEBI:30616"/>
    </ligand>
</feature>
<comment type="catalytic activity">
    <reaction evidence="12 13">
        <text>2 D-alanine + ATP = D-alanyl-D-alanine + ADP + phosphate + H(+)</text>
        <dbReference type="Rhea" id="RHEA:11224"/>
        <dbReference type="ChEBI" id="CHEBI:15378"/>
        <dbReference type="ChEBI" id="CHEBI:30616"/>
        <dbReference type="ChEBI" id="CHEBI:43474"/>
        <dbReference type="ChEBI" id="CHEBI:57416"/>
        <dbReference type="ChEBI" id="CHEBI:57822"/>
        <dbReference type="ChEBI" id="CHEBI:456216"/>
        <dbReference type="EC" id="6.3.2.4"/>
    </reaction>
</comment>
<feature type="binding site" evidence="15">
    <location>
        <begin position="193"/>
        <end position="194"/>
    </location>
    <ligand>
        <name>ATP</name>
        <dbReference type="ChEBI" id="CHEBI:30616"/>
    </ligand>
</feature>
<dbReference type="PROSITE" id="PS00843">
    <property type="entry name" value="DALA_DALA_LIGASE_1"/>
    <property type="match status" value="1"/>
</dbReference>
<comment type="pathway">
    <text evidence="13">Cell wall biogenesis; peptidoglycan biosynthesis.</text>
</comment>
<dbReference type="InterPro" id="IPR011127">
    <property type="entry name" value="Dala_Dala_lig_N"/>
</dbReference>
<keyword evidence="7 16" id="KW-0460">Magnesium</keyword>
<evidence type="ECO:0000256" key="16">
    <source>
        <dbReference type="PIRSR" id="PIRSR039102-3"/>
    </source>
</evidence>
<evidence type="ECO:0000256" key="8">
    <source>
        <dbReference type="ARBA" id="ARBA00022960"/>
    </source>
</evidence>
<comment type="caution">
    <text evidence="19">The sequence shown here is derived from an EMBL/GenBank/DDBJ whole genome shotgun (WGS) entry which is preliminary data.</text>
</comment>
<keyword evidence="6 17" id="KW-0067">ATP-binding</keyword>
<evidence type="ECO:0000256" key="14">
    <source>
        <dbReference type="PIRSR" id="PIRSR039102-1"/>
    </source>
</evidence>
<evidence type="ECO:0000256" key="13">
    <source>
        <dbReference type="HAMAP-Rule" id="MF_00047"/>
    </source>
</evidence>
<dbReference type="RefSeq" id="WP_303681572.1">
    <property type="nucleotide sequence ID" value="NZ_LVWG01000029.1"/>
</dbReference>
<dbReference type="PIRSF" id="PIRSF039102">
    <property type="entry name" value="Ddl/VanB"/>
    <property type="match status" value="1"/>
</dbReference>
<keyword evidence="9 13" id="KW-0573">Peptidoglycan synthesis</keyword>
<name>A0A165LQX3_PELLU</name>
<dbReference type="InterPro" id="IPR000291">
    <property type="entry name" value="D-Ala_lig_Van_CS"/>
</dbReference>
<keyword evidence="10 16" id="KW-0464">Manganese</keyword>
<feature type="binding site" evidence="16">
    <location>
        <position position="317"/>
    </location>
    <ligand>
        <name>Mg(2+)</name>
        <dbReference type="ChEBI" id="CHEBI:18420"/>
        <label>2</label>
    </ligand>
</feature>
<keyword evidence="8 13" id="KW-0133">Cell shape</keyword>
<dbReference type="InterPro" id="IPR016185">
    <property type="entry name" value="PreATP-grasp_dom_sf"/>
</dbReference>
<dbReference type="InterPro" id="IPR013815">
    <property type="entry name" value="ATP_grasp_subdomain_1"/>
</dbReference>
<dbReference type="FunFam" id="3.30.470.20:FF:000008">
    <property type="entry name" value="D-alanine--D-alanine ligase"/>
    <property type="match status" value="1"/>
</dbReference>
<dbReference type="PANTHER" id="PTHR23132:SF25">
    <property type="entry name" value="D-ALANINE--D-ALANINE LIGASE A"/>
    <property type="match status" value="1"/>
</dbReference>
<dbReference type="InterPro" id="IPR011095">
    <property type="entry name" value="Dala_Dala_lig_C"/>
</dbReference>
<proteinExistence type="inferred from homology"/>
<feature type="active site" evidence="14">
    <location>
        <position position="328"/>
    </location>
</feature>
<sequence length="361" mass="38790">MHHTTVALLFGGRSLEHEISVISARAVAANIDRDRYRVLAVYITRDGRWYAGGVAEQILKLDIADLIRTTSLEATAATLREMVAASAEPPFNFDFRGIDVAFPVLHGSYGEDGRVQGLLETLQVPCTGCGVLASALTMDKALTKLAAADAGLAVAVSVTVMSHAYRRDPEATHRLAVASLSFPMFVKPVSLGSSVGITKVNSESELAEAITHACSLDSKVLIEQAVKGREVEVAVIGNDTPEASPCGEIEPGSEFYDYEDKYIHDTAKLFIPARIPGDLQEKVREAALCAYRALGCRGMSRVDFFVDETTGSIVFNEINTIPGFTPVSMYPRLMAAAGTGFMELTDRLIRLAMEPEAGASA</sequence>
<evidence type="ECO:0000313" key="19">
    <source>
        <dbReference type="EMBL" id="KZK74318.1"/>
    </source>
</evidence>
<evidence type="ECO:0000256" key="15">
    <source>
        <dbReference type="PIRSR" id="PIRSR039102-2"/>
    </source>
</evidence>
<feature type="binding site" evidence="16">
    <location>
        <position position="303"/>
    </location>
    <ligand>
        <name>Mg(2+)</name>
        <dbReference type="ChEBI" id="CHEBI:18420"/>
        <label>1</label>
    </ligand>
</feature>
<feature type="domain" description="ATP-grasp" evidence="18">
    <location>
        <begin position="144"/>
        <end position="350"/>
    </location>
</feature>
<dbReference type="NCBIfam" id="NF002378">
    <property type="entry name" value="PRK01372.1"/>
    <property type="match status" value="1"/>
</dbReference>
<dbReference type="SUPFAM" id="SSF56059">
    <property type="entry name" value="Glutathione synthetase ATP-binding domain-like"/>
    <property type="match status" value="1"/>
</dbReference>
<dbReference type="EMBL" id="LVWG01000029">
    <property type="protein sequence ID" value="KZK74318.1"/>
    <property type="molecule type" value="Genomic_DNA"/>
</dbReference>
<dbReference type="PROSITE" id="PS00844">
    <property type="entry name" value="DALA_DALA_LIGASE_2"/>
    <property type="match status" value="1"/>
</dbReference>
<evidence type="ECO:0000313" key="20">
    <source>
        <dbReference type="Proteomes" id="UP000076481"/>
    </source>
</evidence>
<feature type="active site" evidence="14">
    <location>
        <position position="16"/>
    </location>
</feature>
<dbReference type="InterPro" id="IPR005905">
    <property type="entry name" value="D_ala_D_ala"/>
</dbReference>
<organism evidence="19 20">
    <name type="scientific">Pelodictyon luteolum</name>
    <dbReference type="NCBI Taxonomy" id="1100"/>
    <lineage>
        <taxon>Bacteria</taxon>
        <taxon>Pseudomonadati</taxon>
        <taxon>Chlorobiota</taxon>
        <taxon>Chlorobiia</taxon>
        <taxon>Chlorobiales</taxon>
        <taxon>Chlorobiaceae</taxon>
        <taxon>Chlorobium/Pelodictyon group</taxon>
        <taxon>Pelodictyon</taxon>
    </lineage>
</organism>
<evidence type="ECO:0000256" key="11">
    <source>
        <dbReference type="ARBA" id="ARBA00023316"/>
    </source>
</evidence>
<comment type="subcellular location">
    <subcellularLocation>
        <location evidence="13">Cytoplasm</location>
    </subcellularLocation>
</comment>
<feature type="binding site" evidence="16">
    <location>
        <position position="319"/>
    </location>
    <ligand>
        <name>Mg(2+)</name>
        <dbReference type="ChEBI" id="CHEBI:18420"/>
        <label>2</label>
    </ligand>
</feature>
<dbReference type="UniPathway" id="UPA00219"/>
<keyword evidence="11 13" id="KW-0961">Cell wall biogenesis/degradation</keyword>
<evidence type="ECO:0000256" key="5">
    <source>
        <dbReference type="ARBA" id="ARBA00022741"/>
    </source>
</evidence>
<comment type="cofactor">
    <cofactor evidence="1">
        <name>Mn(2+)</name>
        <dbReference type="ChEBI" id="CHEBI:29035"/>
    </cofactor>
</comment>
<gene>
    <name evidence="13" type="primary">ddl</name>
    <name evidence="19" type="ORF">A3K90_06415</name>
</gene>
<keyword evidence="5 15" id="KW-0547">Nucleotide-binding</keyword>
<dbReference type="InterPro" id="IPR011761">
    <property type="entry name" value="ATP-grasp"/>
</dbReference>
<dbReference type="GO" id="GO:0005829">
    <property type="term" value="C:cytosol"/>
    <property type="evidence" value="ECO:0007669"/>
    <property type="project" value="TreeGrafter"/>
</dbReference>
<feature type="active site" evidence="14">
    <location>
        <position position="193"/>
    </location>
</feature>
<dbReference type="GO" id="GO:0046872">
    <property type="term" value="F:metal ion binding"/>
    <property type="evidence" value="ECO:0007669"/>
    <property type="project" value="UniProtKB-KW"/>
</dbReference>
<comment type="similarity">
    <text evidence="2 13">Belongs to the D-alanine--D-alanine ligase family.</text>
</comment>
<comment type="function">
    <text evidence="13">Cell wall formation.</text>
</comment>
<dbReference type="Gene3D" id="3.30.470.20">
    <property type="entry name" value="ATP-grasp fold, B domain"/>
    <property type="match status" value="1"/>
</dbReference>
<dbReference type="GO" id="GO:0008716">
    <property type="term" value="F:D-alanine-D-alanine ligase activity"/>
    <property type="evidence" value="ECO:0007669"/>
    <property type="project" value="UniProtKB-UniRule"/>
</dbReference>
<reference evidence="19 20" key="1">
    <citation type="submission" date="2016-03" db="EMBL/GenBank/DDBJ databases">
        <title>Speciation and ecological success in dimly lit waters: horizontal gene transfer in a green sulfur bacteria bloom unveiled by metagenomic assembly.</title>
        <authorList>
            <person name="Llorens-Mares T."/>
            <person name="Liu Z."/>
            <person name="Allen L.Z."/>
            <person name="Rusch D.B."/>
            <person name="Craig M.T."/>
            <person name="Dupont C.L."/>
            <person name="Bryant D.A."/>
            <person name="Casamayor E.O."/>
        </authorList>
    </citation>
    <scope>NUCLEOTIDE SEQUENCE [LARGE SCALE GENOMIC DNA]</scope>
    <source>
        <strain evidence="19">CIII</strain>
    </source>
</reference>
<dbReference type="Proteomes" id="UP000076481">
    <property type="component" value="Unassembled WGS sequence"/>
</dbReference>
<dbReference type="GO" id="GO:0071555">
    <property type="term" value="P:cell wall organization"/>
    <property type="evidence" value="ECO:0007669"/>
    <property type="project" value="UniProtKB-KW"/>
</dbReference>
<comment type="cofactor">
    <cofactor evidence="16">
        <name>Mg(2+)</name>
        <dbReference type="ChEBI" id="CHEBI:18420"/>
    </cofactor>
    <cofactor evidence="16">
        <name>Mn(2+)</name>
        <dbReference type="ChEBI" id="CHEBI:29035"/>
    </cofactor>
    <text evidence="16">Binds 2 magnesium or manganese ions per subunit.</text>
</comment>
<dbReference type="GO" id="GO:0005524">
    <property type="term" value="F:ATP binding"/>
    <property type="evidence" value="ECO:0007669"/>
    <property type="project" value="UniProtKB-UniRule"/>
</dbReference>
<feature type="binding site" evidence="15">
    <location>
        <begin position="316"/>
        <end position="317"/>
    </location>
    <ligand>
        <name>ATP</name>
        <dbReference type="ChEBI" id="CHEBI:30616"/>
    </ligand>
</feature>
<dbReference type="Gene3D" id="3.30.1490.20">
    <property type="entry name" value="ATP-grasp fold, A domain"/>
    <property type="match status" value="1"/>
</dbReference>
<dbReference type="GO" id="GO:0009252">
    <property type="term" value="P:peptidoglycan biosynthetic process"/>
    <property type="evidence" value="ECO:0007669"/>
    <property type="project" value="UniProtKB-UniRule"/>
</dbReference>
<feature type="binding site" evidence="16">
    <location>
        <position position="317"/>
    </location>
    <ligand>
        <name>Mg(2+)</name>
        <dbReference type="ChEBI" id="CHEBI:18420"/>
        <label>1</label>
    </ligand>
</feature>
<dbReference type="GO" id="GO:0008360">
    <property type="term" value="P:regulation of cell shape"/>
    <property type="evidence" value="ECO:0007669"/>
    <property type="project" value="UniProtKB-KW"/>
</dbReference>
<dbReference type="Pfam" id="PF01820">
    <property type="entry name" value="Dala_Dala_lig_N"/>
    <property type="match status" value="1"/>
</dbReference>